<sequence precursor="true">MQTFKSWLPIIAAILGFFLIGNGGFTLSDALNMDTSNLSVLIQGIVSLLGGLGFSGAGMYFKGAGTDPSTYDQDVKSIKHLASTCKGCDEAEEALEVIHNRILKRLYGDDT</sequence>
<name>A0A518I8X4_9PLAN</name>
<accession>A0A518I8X4</accession>
<feature type="transmembrane region" description="Helical" evidence="1">
    <location>
        <begin position="7"/>
        <end position="28"/>
    </location>
</feature>
<evidence type="ECO:0000256" key="1">
    <source>
        <dbReference type="SAM" id="Phobius"/>
    </source>
</evidence>
<proteinExistence type="predicted"/>
<gene>
    <name evidence="2" type="ORF">Enr17x_15850</name>
</gene>
<dbReference type="RefSeq" id="WP_145307419.1">
    <property type="nucleotide sequence ID" value="NZ_CP037452.1"/>
</dbReference>
<reference evidence="2 3" key="1">
    <citation type="submission" date="2019-03" db="EMBL/GenBank/DDBJ databases">
        <title>Deep-cultivation of Planctomycetes and their phenomic and genomic characterization uncovers novel biology.</title>
        <authorList>
            <person name="Wiegand S."/>
            <person name="Jogler M."/>
            <person name="Boedeker C."/>
            <person name="Pinto D."/>
            <person name="Vollmers J."/>
            <person name="Rivas-Marin E."/>
            <person name="Kohn T."/>
            <person name="Peeters S.H."/>
            <person name="Heuer A."/>
            <person name="Rast P."/>
            <person name="Oberbeckmann S."/>
            <person name="Bunk B."/>
            <person name="Jeske O."/>
            <person name="Meyerdierks A."/>
            <person name="Storesund J.E."/>
            <person name="Kallscheuer N."/>
            <person name="Luecker S."/>
            <person name="Lage O.M."/>
            <person name="Pohl T."/>
            <person name="Merkel B.J."/>
            <person name="Hornburger P."/>
            <person name="Mueller R.-W."/>
            <person name="Bruemmer F."/>
            <person name="Labrenz M."/>
            <person name="Spormann A.M."/>
            <person name="Op den Camp H."/>
            <person name="Overmann J."/>
            <person name="Amann R."/>
            <person name="Jetten M.S.M."/>
            <person name="Mascher T."/>
            <person name="Medema M.H."/>
            <person name="Devos D.P."/>
            <person name="Kaster A.-K."/>
            <person name="Ovreas L."/>
            <person name="Rohde M."/>
            <person name="Galperin M.Y."/>
            <person name="Jogler C."/>
        </authorList>
    </citation>
    <scope>NUCLEOTIDE SEQUENCE [LARGE SCALE GENOMIC DNA]</scope>
    <source>
        <strain evidence="2 3">Enr17</strain>
    </source>
</reference>
<dbReference type="OrthoDB" id="9835989at2"/>
<keyword evidence="1" id="KW-1133">Transmembrane helix</keyword>
<dbReference type="AlphaFoldDB" id="A0A518I8X4"/>
<keyword evidence="1" id="KW-0812">Transmembrane</keyword>
<keyword evidence="3" id="KW-1185">Reference proteome</keyword>
<keyword evidence="1" id="KW-0472">Membrane</keyword>
<dbReference type="Proteomes" id="UP000318313">
    <property type="component" value="Chromosome"/>
</dbReference>
<feature type="transmembrane region" description="Helical" evidence="1">
    <location>
        <begin position="40"/>
        <end position="61"/>
    </location>
</feature>
<dbReference type="EMBL" id="CP037452">
    <property type="protein sequence ID" value="QDV49565.1"/>
    <property type="molecule type" value="Genomic_DNA"/>
</dbReference>
<evidence type="ECO:0000313" key="3">
    <source>
        <dbReference type="Proteomes" id="UP000318313"/>
    </source>
</evidence>
<organism evidence="2 3">
    <name type="scientific">Gimesia fumaroli</name>
    <dbReference type="NCBI Taxonomy" id="2527976"/>
    <lineage>
        <taxon>Bacteria</taxon>
        <taxon>Pseudomonadati</taxon>
        <taxon>Planctomycetota</taxon>
        <taxon>Planctomycetia</taxon>
        <taxon>Planctomycetales</taxon>
        <taxon>Planctomycetaceae</taxon>
        <taxon>Gimesia</taxon>
    </lineage>
</organism>
<evidence type="ECO:0000313" key="2">
    <source>
        <dbReference type="EMBL" id="QDV49565.1"/>
    </source>
</evidence>
<evidence type="ECO:0008006" key="4">
    <source>
        <dbReference type="Google" id="ProtNLM"/>
    </source>
</evidence>
<dbReference type="KEGG" id="gfm:Enr17x_15850"/>
<protein>
    <recommendedName>
        <fullName evidence="4">Holin</fullName>
    </recommendedName>
</protein>